<evidence type="ECO:0000256" key="8">
    <source>
        <dbReference type="ARBA" id="ARBA00023163"/>
    </source>
</evidence>
<evidence type="ECO:0000256" key="10">
    <source>
        <dbReference type="SAM" id="MobiDB-lite"/>
    </source>
</evidence>
<dbReference type="GO" id="GO:0006357">
    <property type="term" value="P:regulation of transcription by RNA polymerase II"/>
    <property type="evidence" value="ECO:0007669"/>
    <property type="project" value="TreeGrafter"/>
</dbReference>
<keyword evidence="9" id="KW-0539">Nucleus</keyword>
<keyword evidence="4" id="KW-0862">Zinc</keyword>
<dbReference type="SMART" id="SM00258">
    <property type="entry name" value="SAND"/>
    <property type="match status" value="1"/>
</dbReference>
<dbReference type="SUPFAM" id="SSF63763">
    <property type="entry name" value="SAND domain-like"/>
    <property type="match status" value="1"/>
</dbReference>
<dbReference type="FunFam" id="3.10.390.10:FF:000003">
    <property type="entry name" value="glucocorticoid modulatory element-binding protein 1 isoform X2"/>
    <property type="match status" value="1"/>
</dbReference>
<keyword evidence="8" id="KW-0804">Transcription</keyword>
<dbReference type="InterPro" id="IPR059099">
    <property type="entry name" value="GMEB1/2/Spe-44_dom"/>
</dbReference>
<dbReference type="GO" id="GO:0005634">
    <property type="term" value="C:nucleus"/>
    <property type="evidence" value="ECO:0007669"/>
    <property type="project" value="TreeGrafter"/>
</dbReference>
<evidence type="ECO:0000256" key="2">
    <source>
        <dbReference type="ARBA" id="ARBA00022490"/>
    </source>
</evidence>
<dbReference type="PROSITE" id="PS50864">
    <property type="entry name" value="SAND"/>
    <property type="match status" value="1"/>
</dbReference>
<dbReference type="GO" id="GO:0046872">
    <property type="term" value="F:metal ion binding"/>
    <property type="evidence" value="ECO:0007669"/>
    <property type="project" value="UniProtKB-KW"/>
</dbReference>
<protein>
    <submittedName>
        <fullName evidence="12">Glucocorticoid modulatory element-binding protein 1-like</fullName>
    </submittedName>
</protein>
<proteinExistence type="predicted"/>
<reference evidence="12" key="2">
    <citation type="submission" date="2025-09" db="UniProtKB">
        <authorList>
            <consortium name="Ensembl"/>
        </authorList>
    </citation>
    <scope>IDENTIFICATION</scope>
</reference>
<dbReference type="InterPro" id="IPR010919">
    <property type="entry name" value="SAND-like_dom_sf"/>
</dbReference>
<dbReference type="InterPro" id="IPR000770">
    <property type="entry name" value="SAND_dom"/>
</dbReference>
<dbReference type="Gene3D" id="3.10.390.10">
    <property type="entry name" value="SAND domain-like"/>
    <property type="match status" value="1"/>
</dbReference>
<feature type="domain" description="SAND" evidence="11">
    <location>
        <begin position="72"/>
        <end position="143"/>
    </location>
</feature>
<keyword evidence="7" id="KW-0238">DNA-binding</keyword>
<dbReference type="GO" id="GO:0000978">
    <property type="term" value="F:RNA polymerase II cis-regulatory region sequence-specific DNA binding"/>
    <property type="evidence" value="ECO:0007669"/>
    <property type="project" value="TreeGrafter"/>
</dbReference>
<organism evidence="12 13">
    <name type="scientific">Cyprinodon variegatus</name>
    <name type="common">Sheepshead minnow</name>
    <dbReference type="NCBI Taxonomy" id="28743"/>
    <lineage>
        <taxon>Eukaryota</taxon>
        <taxon>Metazoa</taxon>
        <taxon>Chordata</taxon>
        <taxon>Craniata</taxon>
        <taxon>Vertebrata</taxon>
        <taxon>Euteleostomi</taxon>
        <taxon>Actinopterygii</taxon>
        <taxon>Neopterygii</taxon>
        <taxon>Teleostei</taxon>
        <taxon>Neoteleostei</taxon>
        <taxon>Acanthomorphata</taxon>
        <taxon>Ovalentaria</taxon>
        <taxon>Atherinomorphae</taxon>
        <taxon>Cyprinodontiformes</taxon>
        <taxon>Cyprinodontidae</taxon>
        <taxon>Cyprinodon</taxon>
    </lineage>
</organism>
<evidence type="ECO:0000256" key="6">
    <source>
        <dbReference type="ARBA" id="ARBA00023054"/>
    </source>
</evidence>
<evidence type="ECO:0000256" key="3">
    <source>
        <dbReference type="ARBA" id="ARBA00022723"/>
    </source>
</evidence>
<keyword evidence="6" id="KW-0175">Coiled coil</keyword>
<dbReference type="Pfam" id="PF01342">
    <property type="entry name" value="SAND"/>
    <property type="match status" value="1"/>
</dbReference>
<evidence type="ECO:0000313" key="12">
    <source>
        <dbReference type="Ensembl" id="ENSCVAP00000006874.1"/>
    </source>
</evidence>
<dbReference type="PANTHER" id="PTHR10417:SF3">
    <property type="entry name" value="GLUCOCORTICOID MODULATORY ELEMENT-BINDING PROTEIN 1"/>
    <property type="match status" value="1"/>
</dbReference>
<name>A0A3Q2CN84_CYPVA</name>
<dbReference type="Proteomes" id="UP000265020">
    <property type="component" value="Unassembled WGS sequence"/>
</dbReference>
<keyword evidence="2" id="KW-0963">Cytoplasm</keyword>
<dbReference type="GO" id="GO:0005737">
    <property type="term" value="C:cytoplasm"/>
    <property type="evidence" value="ECO:0007669"/>
    <property type="project" value="UniProtKB-SubCell"/>
</dbReference>
<evidence type="ECO:0000313" key="13">
    <source>
        <dbReference type="Proteomes" id="UP000265020"/>
    </source>
</evidence>
<dbReference type="Ensembl" id="ENSCVAT00000004246.1">
    <property type="protein sequence ID" value="ENSCVAP00000006874.1"/>
    <property type="gene ID" value="ENSCVAG00000008477.1"/>
</dbReference>
<sequence length="442" mass="48478">MAASTEVTEPSGQIKMLKGEAEGCMGDDHRRRVILQRNGLNDVTAGTTTTVFAIETHQSDCKAEGRKTEYGYPITCGESRAVLLFKKFVCPGINVRCVKFNDQLISPKQFVDLAGKATLKDWKRAIRVGGVMLRKMMDSGQIDFYQHKSMCSNTCRSTKFDVLMNSTRPSPGTLVEPSLLCSALEPVGGQLPAVTGETGDADIVEENLEKMFIAATKQRNGSTQHVSSTEINGDPSKMKRTDKLYEVMSLWRGVAESGLIGDVLSGLYSKLVTALKGVELRSEKDSLQETDALILNSLCEMFGLLDSVKQALALRCTQNQESNIHHVLEEVSEEHQKQSCNQRRSYKISSLKHLRPHGQSQQKRCVHNLLSNERTNTVIYPLPFTGLSASSHAQVCSHFSAPAGQSHLLGAGRTDGVSQSGNKKKDTSGKNKGTKQKTELLV</sequence>
<keyword evidence="13" id="KW-1185">Reference proteome</keyword>
<reference evidence="12" key="1">
    <citation type="submission" date="2025-08" db="UniProtKB">
        <authorList>
            <consortium name="Ensembl"/>
        </authorList>
    </citation>
    <scope>IDENTIFICATION</scope>
</reference>
<evidence type="ECO:0000259" key="11">
    <source>
        <dbReference type="PROSITE" id="PS50864"/>
    </source>
</evidence>
<keyword evidence="5" id="KW-0805">Transcription regulation</keyword>
<evidence type="ECO:0000256" key="9">
    <source>
        <dbReference type="ARBA" id="ARBA00023242"/>
    </source>
</evidence>
<dbReference type="PANTHER" id="PTHR10417">
    <property type="entry name" value="GLUCOCORTICOID MODULATORY ELEMENT-BINDING PROTEIN"/>
    <property type="match status" value="1"/>
</dbReference>
<evidence type="ECO:0000256" key="4">
    <source>
        <dbReference type="ARBA" id="ARBA00022833"/>
    </source>
</evidence>
<feature type="region of interest" description="Disordered" evidence="10">
    <location>
        <begin position="407"/>
        <end position="442"/>
    </location>
</feature>
<dbReference type="GeneTree" id="ENSGT00410000025596"/>
<keyword evidence="3" id="KW-0479">Metal-binding</keyword>
<evidence type="ECO:0000256" key="7">
    <source>
        <dbReference type="ARBA" id="ARBA00023125"/>
    </source>
</evidence>
<evidence type="ECO:0000256" key="5">
    <source>
        <dbReference type="ARBA" id="ARBA00023015"/>
    </source>
</evidence>
<accession>A0A3Q2CN84</accession>
<comment type="subcellular location">
    <subcellularLocation>
        <location evidence="1">Cytoplasm</location>
    </subcellularLocation>
</comment>
<dbReference type="Pfam" id="PF25892">
    <property type="entry name" value="Spe-44"/>
    <property type="match status" value="1"/>
</dbReference>
<dbReference type="AlphaFoldDB" id="A0A3Q2CN84"/>
<evidence type="ECO:0000256" key="1">
    <source>
        <dbReference type="ARBA" id="ARBA00004496"/>
    </source>
</evidence>